<feature type="domain" description="TF-B3" evidence="7">
    <location>
        <begin position="15"/>
        <end position="108"/>
    </location>
</feature>
<keyword evidence="9" id="KW-1185">Reference proteome</keyword>
<comment type="subcellular location">
    <subcellularLocation>
        <location evidence="1">Nucleus</location>
    </subcellularLocation>
</comment>
<dbReference type="SMART" id="SM01019">
    <property type="entry name" value="B3"/>
    <property type="match status" value="1"/>
</dbReference>
<keyword evidence="5" id="KW-0539">Nucleus</keyword>
<organism evidence="8 9">
    <name type="scientific">Aegilops tauschii subsp. strangulata</name>
    <name type="common">Goatgrass</name>
    <dbReference type="NCBI Taxonomy" id="200361"/>
    <lineage>
        <taxon>Eukaryota</taxon>
        <taxon>Viridiplantae</taxon>
        <taxon>Streptophyta</taxon>
        <taxon>Embryophyta</taxon>
        <taxon>Tracheophyta</taxon>
        <taxon>Spermatophyta</taxon>
        <taxon>Magnoliopsida</taxon>
        <taxon>Liliopsida</taxon>
        <taxon>Poales</taxon>
        <taxon>Poaceae</taxon>
        <taxon>BOP clade</taxon>
        <taxon>Pooideae</taxon>
        <taxon>Triticodae</taxon>
        <taxon>Triticeae</taxon>
        <taxon>Triticinae</taxon>
        <taxon>Aegilops</taxon>
    </lineage>
</organism>
<dbReference type="EnsemblPlants" id="AET5Gv20188100.27">
    <property type="protein sequence ID" value="AET5Gv20188100.27"/>
    <property type="gene ID" value="AET5Gv20188100"/>
</dbReference>
<dbReference type="SUPFAM" id="SSF101936">
    <property type="entry name" value="DNA-binding pseudobarrel domain"/>
    <property type="match status" value="1"/>
</dbReference>
<keyword evidence="4" id="KW-0804">Transcription</keyword>
<reference evidence="8" key="3">
    <citation type="journal article" date="2017" name="Nature">
        <title>Genome sequence of the progenitor of the wheat D genome Aegilops tauschii.</title>
        <authorList>
            <person name="Luo M.C."/>
            <person name="Gu Y.Q."/>
            <person name="Puiu D."/>
            <person name="Wang H."/>
            <person name="Twardziok S.O."/>
            <person name="Deal K.R."/>
            <person name="Huo N."/>
            <person name="Zhu T."/>
            <person name="Wang L."/>
            <person name="Wang Y."/>
            <person name="McGuire P.E."/>
            <person name="Liu S."/>
            <person name="Long H."/>
            <person name="Ramasamy R.K."/>
            <person name="Rodriguez J.C."/>
            <person name="Van S.L."/>
            <person name="Yuan L."/>
            <person name="Wang Z."/>
            <person name="Xia Z."/>
            <person name="Xiao L."/>
            <person name="Anderson O.D."/>
            <person name="Ouyang S."/>
            <person name="Liang Y."/>
            <person name="Zimin A.V."/>
            <person name="Pertea G."/>
            <person name="Qi P."/>
            <person name="Bennetzen J.L."/>
            <person name="Dai X."/>
            <person name="Dawson M.W."/>
            <person name="Muller H.G."/>
            <person name="Kugler K."/>
            <person name="Rivarola-Duarte L."/>
            <person name="Spannagl M."/>
            <person name="Mayer K.F.X."/>
            <person name="Lu F.H."/>
            <person name="Bevan M.W."/>
            <person name="Leroy P."/>
            <person name="Li P."/>
            <person name="You F.M."/>
            <person name="Sun Q."/>
            <person name="Liu Z."/>
            <person name="Lyons E."/>
            <person name="Wicker T."/>
            <person name="Salzberg S.L."/>
            <person name="Devos K.M."/>
            <person name="Dvorak J."/>
        </authorList>
    </citation>
    <scope>NUCLEOTIDE SEQUENCE [LARGE SCALE GENOMIC DNA]</scope>
    <source>
        <strain evidence="8">cv. AL8/78</strain>
    </source>
</reference>
<sequence length="131" mass="15115">MIKITVMWMIPRSIFSSAWLAISQKKWQALAIPQKFVDNFNGHISEVIKLEAPDGNIYNIQAIRDLNKIVLGSGWGVFVSFYKLKAGYFLVFRYIRDSHFKVLIFDFGTCCEKEVFHVLMNCGPDSQEKES</sequence>
<evidence type="ECO:0000256" key="5">
    <source>
        <dbReference type="ARBA" id="ARBA00023242"/>
    </source>
</evidence>
<dbReference type="AlphaFoldDB" id="A0A453JTN6"/>
<reference evidence="8" key="5">
    <citation type="journal article" date="2021" name="G3 (Bethesda)">
        <title>Aegilops tauschii genome assembly Aet v5.0 features greater sequence contiguity and improved annotation.</title>
        <authorList>
            <person name="Wang L."/>
            <person name="Zhu T."/>
            <person name="Rodriguez J.C."/>
            <person name="Deal K.R."/>
            <person name="Dubcovsky J."/>
            <person name="McGuire P.E."/>
            <person name="Lux T."/>
            <person name="Spannagl M."/>
            <person name="Mayer K.F.X."/>
            <person name="Baldrich P."/>
            <person name="Meyers B.C."/>
            <person name="Huo N."/>
            <person name="Gu Y.Q."/>
            <person name="Zhou H."/>
            <person name="Devos K.M."/>
            <person name="Bennetzen J.L."/>
            <person name="Unver T."/>
            <person name="Budak H."/>
            <person name="Gulick P.J."/>
            <person name="Galiba G."/>
            <person name="Kalapos B."/>
            <person name="Nelson D.R."/>
            <person name="Li P."/>
            <person name="You F.M."/>
            <person name="Luo M.C."/>
            <person name="Dvorak J."/>
        </authorList>
    </citation>
    <scope>NUCLEOTIDE SEQUENCE [LARGE SCALE GENOMIC DNA]</scope>
    <source>
        <strain evidence="8">cv. AL8/78</strain>
    </source>
</reference>
<evidence type="ECO:0000256" key="4">
    <source>
        <dbReference type="ARBA" id="ARBA00023163"/>
    </source>
</evidence>
<reference evidence="9" key="1">
    <citation type="journal article" date="2014" name="Science">
        <title>Ancient hybridizations among the ancestral genomes of bread wheat.</title>
        <authorList>
            <consortium name="International Wheat Genome Sequencing Consortium,"/>
            <person name="Marcussen T."/>
            <person name="Sandve S.R."/>
            <person name="Heier L."/>
            <person name="Spannagl M."/>
            <person name="Pfeifer M."/>
            <person name="Jakobsen K.S."/>
            <person name="Wulff B.B."/>
            <person name="Steuernagel B."/>
            <person name="Mayer K.F."/>
            <person name="Olsen O.A."/>
        </authorList>
    </citation>
    <scope>NUCLEOTIDE SEQUENCE [LARGE SCALE GENOMIC DNA]</scope>
    <source>
        <strain evidence="9">cv. AL8/78</strain>
    </source>
</reference>
<dbReference type="GO" id="GO:0003677">
    <property type="term" value="F:DNA binding"/>
    <property type="evidence" value="ECO:0007669"/>
    <property type="project" value="UniProtKB-KW"/>
</dbReference>
<feature type="chain" id="PRO_5019556041" description="TF-B3 domain-containing protein" evidence="6">
    <location>
        <begin position="17"/>
        <end position="131"/>
    </location>
</feature>
<dbReference type="CDD" id="cd10017">
    <property type="entry name" value="B3_DNA"/>
    <property type="match status" value="1"/>
</dbReference>
<reference evidence="9" key="2">
    <citation type="journal article" date="2017" name="Nat. Plants">
        <title>The Aegilops tauschii genome reveals multiple impacts of transposons.</title>
        <authorList>
            <person name="Zhao G."/>
            <person name="Zou C."/>
            <person name="Li K."/>
            <person name="Wang K."/>
            <person name="Li T."/>
            <person name="Gao L."/>
            <person name="Zhang X."/>
            <person name="Wang H."/>
            <person name="Yang Z."/>
            <person name="Liu X."/>
            <person name="Jiang W."/>
            <person name="Mao L."/>
            <person name="Kong X."/>
            <person name="Jiao Y."/>
            <person name="Jia J."/>
        </authorList>
    </citation>
    <scope>NUCLEOTIDE SEQUENCE [LARGE SCALE GENOMIC DNA]</scope>
    <source>
        <strain evidence="9">cv. AL8/78</strain>
    </source>
</reference>
<dbReference type="InterPro" id="IPR003340">
    <property type="entry name" value="B3_DNA-bd"/>
</dbReference>
<dbReference type="Pfam" id="PF02362">
    <property type="entry name" value="B3"/>
    <property type="match status" value="1"/>
</dbReference>
<dbReference type="GO" id="GO:0005634">
    <property type="term" value="C:nucleus"/>
    <property type="evidence" value="ECO:0007669"/>
    <property type="project" value="UniProtKB-SubCell"/>
</dbReference>
<dbReference type="Gene3D" id="2.40.330.10">
    <property type="entry name" value="DNA-binding pseudobarrel domain"/>
    <property type="match status" value="1"/>
</dbReference>
<evidence type="ECO:0000256" key="6">
    <source>
        <dbReference type="SAM" id="SignalP"/>
    </source>
</evidence>
<feature type="signal peptide" evidence="6">
    <location>
        <begin position="1"/>
        <end position="16"/>
    </location>
</feature>
<evidence type="ECO:0000256" key="3">
    <source>
        <dbReference type="ARBA" id="ARBA00023125"/>
    </source>
</evidence>
<evidence type="ECO:0000256" key="1">
    <source>
        <dbReference type="ARBA" id="ARBA00004123"/>
    </source>
</evidence>
<evidence type="ECO:0000256" key="2">
    <source>
        <dbReference type="ARBA" id="ARBA00023015"/>
    </source>
</evidence>
<name>A0A453JTN6_AEGTS</name>
<keyword evidence="6" id="KW-0732">Signal</keyword>
<evidence type="ECO:0000259" key="7">
    <source>
        <dbReference type="PROSITE" id="PS50863"/>
    </source>
</evidence>
<dbReference type="InterPro" id="IPR050655">
    <property type="entry name" value="Plant_B3_domain"/>
</dbReference>
<accession>A0A453JTN6</accession>
<reference evidence="8" key="4">
    <citation type="submission" date="2019-03" db="UniProtKB">
        <authorList>
            <consortium name="EnsemblPlants"/>
        </authorList>
    </citation>
    <scope>IDENTIFICATION</scope>
</reference>
<dbReference type="InterPro" id="IPR015300">
    <property type="entry name" value="DNA-bd_pseudobarrel_sf"/>
</dbReference>
<keyword evidence="3" id="KW-0238">DNA-binding</keyword>
<dbReference type="PANTHER" id="PTHR31920">
    <property type="entry name" value="B3 DOMAIN-CONTAINING"/>
    <property type="match status" value="1"/>
</dbReference>
<proteinExistence type="predicted"/>
<evidence type="ECO:0000313" key="9">
    <source>
        <dbReference type="Proteomes" id="UP000015105"/>
    </source>
</evidence>
<dbReference type="PROSITE" id="PS50863">
    <property type="entry name" value="B3"/>
    <property type="match status" value="1"/>
</dbReference>
<dbReference type="Gramene" id="AET5Gv20188100.27">
    <property type="protein sequence ID" value="AET5Gv20188100.27"/>
    <property type="gene ID" value="AET5Gv20188100"/>
</dbReference>
<evidence type="ECO:0000313" key="8">
    <source>
        <dbReference type="EnsemblPlants" id="AET5Gv20188100.27"/>
    </source>
</evidence>
<protein>
    <recommendedName>
        <fullName evidence="7">TF-B3 domain-containing protein</fullName>
    </recommendedName>
</protein>
<keyword evidence="2" id="KW-0805">Transcription regulation</keyword>
<dbReference type="Proteomes" id="UP000015105">
    <property type="component" value="Chromosome 5D"/>
</dbReference>
<dbReference type="PANTHER" id="PTHR31920:SF143">
    <property type="entry name" value="B3 DOMAIN-CONTAINING PROTEIN LOC_OS12G40080"/>
    <property type="match status" value="1"/>
</dbReference>